<accession>A0ABW3NLW8</accession>
<gene>
    <name evidence="2" type="ORF">ACFQ3Q_02910</name>
</gene>
<proteinExistence type="predicted"/>
<evidence type="ECO:0000313" key="3">
    <source>
        <dbReference type="Proteomes" id="UP001597131"/>
    </source>
</evidence>
<comment type="caution">
    <text evidence="2">The sequence shown here is derived from an EMBL/GenBank/DDBJ whole genome shotgun (WGS) entry which is preliminary data.</text>
</comment>
<feature type="transmembrane region" description="Helical" evidence="1">
    <location>
        <begin position="5"/>
        <end position="25"/>
    </location>
</feature>
<keyword evidence="3" id="KW-1185">Reference proteome</keyword>
<keyword evidence="1" id="KW-0472">Membrane</keyword>
<reference evidence="3" key="1">
    <citation type="journal article" date="2019" name="Int. J. Syst. Evol. Microbiol.">
        <title>The Global Catalogue of Microorganisms (GCM) 10K type strain sequencing project: providing services to taxonomists for standard genome sequencing and annotation.</title>
        <authorList>
            <consortium name="The Broad Institute Genomics Platform"/>
            <consortium name="The Broad Institute Genome Sequencing Center for Infectious Disease"/>
            <person name="Wu L."/>
            <person name="Ma J."/>
        </authorList>
    </citation>
    <scope>NUCLEOTIDE SEQUENCE [LARGE SCALE GENOMIC DNA]</scope>
    <source>
        <strain evidence="3">CCUG 64793</strain>
    </source>
</reference>
<evidence type="ECO:0000313" key="2">
    <source>
        <dbReference type="EMBL" id="MFD1094688.1"/>
    </source>
</evidence>
<sequence length="65" mass="7248">MKFVIYTVIMLALILIGYNITIIDFDNIFQGTSAEAVIAIVASLIVIVLMIILLVSRTIAKKHRE</sequence>
<name>A0ABW3NLW8_9FLAO</name>
<dbReference type="RefSeq" id="WP_380742735.1">
    <property type="nucleotide sequence ID" value="NZ_JBHTLI010000001.1"/>
</dbReference>
<dbReference type="EMBL" id="JBHTLI010000001">
    <property type="protein sequence ID" value="MFD1094688.1"/>
    <property type="molecule type" value="Genomic_DNA"/>
</dbReference>
<keyword evidence="1" id="KW-0812">Transmembrane</keyword>
<dbReference type="Proteomes" id="UP001597131">
    <property type="component" value="Unassembled WGS sequence"/>
</dbReference>
<organism evidence="2 3">
    <name type="scientific">Salegentibacter chungangensis</name>
    <dbReference type="NCBI Taxonomy" id="1335724"/>
    <lineage>
        <taxon>Bacteria</taxon>
        <taxon>Pseudomonadati</taxon>
        <taxon>Bacteroidota</taxon>
        <taxon>Flavobacteriia</taxon>
        <taxon>Flavobacteriales</taxon>
        <taxon>Flavobacteriaceae</taxon>
        <taxon>Salegentibacter</taxon>
    </lineage>
</organism>
<keyword evidence="1" id="KW-1133">Transmembrane helix</keyword>
<evidence type="ECO:0000256" key="1">
    <source>
        <dbReference type="SAM" id="Phobius"/>
    </source>
</evidence>
<protein>
    <submittedName>
        <fullName evidence="2">Uncharacterized protein</fullName>
    </submittedName>
</protein>
<feature type="transmembrane region" description="Helical" evidence="1">
    <location>
        <begin position="37"/>
        <end position="55"/>
    </location>
</feature>